<dbReference type="Proteomes" id="UP000596427">
    <property type="component" value="Chromosome"/>
</dbReference>
<comment type="subcellular location">
    <subcellularLocation>
        <location evidence="1">Cell envelope</location>
    </subcellularLocation>
</comment>
<dbReference type="InterPro" id="IPR058627">
    <property type="entry name" value="MdtA-like_C"/>
</dbReference>
<comment type="similarity">
    <text evidence="2">Belongs to the membrane fusion protein (MFP) (TC 8.A.1) family.</text>
</comment>
<evidence type="ECO:0000256" key="5">
    <source>
        <dbReference type="SAM" id="Coils"/>
    </source>
</evidence>
<evidence type="ECO:0000256" key="1">
    <source>
        <dbReference type="ARBA" id="ARBA00004196"/>
    </source>
</evidence>
<dbReference type="Gene3D" id="2.40.30.170">
    <property type="match status" value="1"/>
</dbReference>
<evidence type="ECO:0000313" key="9">
    <source>
        <dbReference type="Proteomes" id="UP000596427"/>
    </source>
</evidence>
<dbReference type="GO" id="GO:0030313">
    <property type="term" value="C:cell envelope"/>
    <property type="evidence" value="ECO:0007669"/>
    <property type="project" value="UniProtKB-SubCell"/>
</dbReference>
<dbReference type="NCBIfam" id="TIGR01730">
    <property type="entry name" value="RND_mfp"/>
    <property type="match status" value="1"/>
</dbReference>
<keyword evidence="4 5" id="KW-0175">Coiled coil</keyword>
<evidence type="ECO:0000313" key="8">
    <source>
        <dbReference type="EMBL" id="QRG05730.1"/>
    </source>
</evidence>
<dbReference type="KEGG" id="xdi:EZH22_22215"/>
<dbReference type="Gene3D" id="6.10.140.1990">
    <property type="match status" value="1"/>
</dbReference>
<evidence type="ECO:0000259" key="7">
    <source>
        <dbReference type="Pfam" id="PF25967"/>
    </source>
</evidence>
<evidence type="ECO:0000259" key="6">
    <source>
        <dbReference type="Pfam" id="PF25917"/>
    </source>
</evidence>
<organism evidence="8 9">
    <name type="scientific">Xanthobacter dioxanivorans</name>
    <dbReference type="NCBI Taxonomy" id="2528964"/>
    <lineage>
        <taxon>Bacteria</taxon>
        <taxon>Pseudomonadati</taxon>
        <taxon>Pseudomonadota</taxon>
        <taxon>Alphaproteobacteria</taxon>
        <taxon>Hyphomicrobiales</taxon>
        <taxon>Xanthobacteraceae</taxon>
        <taxon>Xanthobacter</taxon>
    </lineage>
</organism>
<dbReference type="Gene3D" id="2.40.50.100">
    <property type="match status" value="1"/>
</dbReference>
<dbReference type="GO" id="GO:0019898">
    <property type="term" value="C:extrinsic component of membrane"/>
    <property type="evidence" value="ECO:0007669"/>
    <property type="project" value="InterPro"/>
</dbReference>
<protein>
    <submittedName>
        <fullName evidence="8">Efflux RND transporter periplasmic adaptor subunit</fullName>
    </submittedName>
</protein>
<dbReference type="Gene3D" id="6.20.50.140">
    <property type="match status" value="1"/>
</dbReference>
<dbReference type="Pfam" id="PF25967">
    <property type="entry name" value="RND-MFP_C"/>
    <property type="match status" value="1"/>
</dbReference>
<feature type="coiled-coil region" evidence="5">
    <location>
        <begin position="109"/>
        <end position="136"/>
    </location>
</feature>
<dbReference type="GO" id="GO:1990281">
    <property type="term" value="C:efflux pump complex"/>
    <property type="evidence" value="ECO:0007669"/>
    <property type="project" value="TreeGrafter"/>
</dbReference>
<keyword evidence="3" id="KW-0813">Transport</keyword>
<gene>
    <name evidence="8" type="ORF">EZH22_22215</name>
</gene>
<dbReference type="GO" id="GO:1990961">
    <property type="term" value="P:xenobiotic detoxification by transmembrane export across the plasma membrane"/>
    <property type="evidence" value="ECO:0007669"/>
    <property type="project" value="InterPro"/>
</dbReference>
<dbReference type="InterPro" id="IPR058625">
    <property type="entry name" value="MdtA-like_BSH"/>
</dbReference>
<dbReference type="GO" id="GO:1990195">
    <property type="term" value="C:macrolide transmembrane transporter complex"/>
    <property type="evidence" value="ECO:0007669"/>
    <property type="project" value="InterPro"/>
</dbReference>
<evidence type="ECO:0000256" key="3">
    <source>
        <dbReference type="ARBA" id="ARBA00022448"/>
    </source>
</evidence>
<dbReference type="PANTHER" id="PTHR30469">
    <property type="entry name" value="MULTIDRUG RESISTANCE PROTEIN MDTA"/>
    <property type="match status" value="1"/>
</dbReference>
<dbReference type="InterPro" id="IPR030190">
    <property type="entry name" value="MacA_alpha-hairpin_sf"/>
</dbReference>
<sequence length="396" mass="42755">MQPNGRLRLTRRHAGLLLALGAALAGIGFFLDARPGAQSQEARFETAVVTRGTIEDSVTALGKLQPRDYVDVGAQASGQLLRLHVHEGDVVTEGQLLAEIDPSLQEAQVEAGEAEIARLKAQLIDLEARARFATDRAQRQARLARNQFTSTEENDRAAMESAAATAQLEMTRAQIRQVAATLRSNEAQLRYTKVFAPMAGTVVSVEARQGQTLVATYQTPQLVRIADLSVMTVWTQVAEADVPRLKPGMPVWFTTLGHPDRRWESRVRQILPGPSQPGAGGTSGGAGSGVVLYTAVFDVPNPEGELRPQMSAQTFFITARAENALVVPMAALVPAEGGGDRFTVRVSGKDGISTRAVRIGVRTRFQAQVLEGLAEGERVVTGERAEEERSAIRFTQ</sequence>
<dbReference type="SUPFAM" id="SSF111369">
    <property type="entry name" value="HlyD-like secretion proteins"/>
    <property type="match status" value="1"/>
</dbReference>
<evidence type="ECO:0000256" key="4">
    <source>
        <dbReference type="ARBA" id="ARBA00023054"/>
    </source>
</evidence>
<accession>A0A974PLC7</accession>
<reference evidence="8 9" key="1">
    <citation type="submission" date="2020-10" db="EMBL/GenBank/DDBJ databases">
        <title>Degradation of 1,4-Dioxane by Xanthobacter sp. YN2, via a Novel Group-2 Soluble Di-Iron Monooxygenase.</title>
        <authorList>
            <person name="Ma F."/>
            <person name="Wang Y."/>
            <person name="Yang J."/>
            <person name="Guo H."/>
            <person name="Su D."/>
            <person name="Yu L."/>
        </authorList>
    </citation>
    <scope>NUCLEOTIDE SEQUENCE [LARGE SCALE GENOMIC DNA]</scope>
    <source>
        <strain evidence="8 9">YN2</strain>
    </source>
</reference>
<dbReference type="EMBL" id="CP063362">
    <property type="protein sequence ID" value="QRG05730.1"/>
    <property type="molecule type" value="Genomic_DNA"/>
</dbReference>
<dbReference type="Pfam" id="PF25917">
    <property type="entry name" value="BSH_RND"/>
    <property type="match status" value="1"/>
</dbReference>
<dbReference type="GO" id="GO:0015562">
    <property type="term" value="F:efflux transmembrane transporter activity"/>
    <property type="evidence" value="ECO:0007669"/>
    <property type="project" value="TreeGrafter"/>
</dbReference>
<feature type="domain" description="Multidrug resistance protein MdtA-like C-terminal permuted SH3" evidence="7">
    <location>
        <begin position="323"/>
        <end position="383"/>
    </location>
</feature>
<dbReference type="InterPro" id="IPR006143">
    <property type="entry name" value="RND_pump_MFP"/>
</dbReference>
<evidence type="ECO:0000256" key="2">
    <source>
        <dbReference type="ARBA" id="ARBA00009477"/>
    </source>
</evidence>
<feature type="domain" description="Multidrug resistance protein MdtA-like barrel-sandwich hybrid" evidence="6">
    <location>
        <begin position="70"/>
        <end position="223"/>
    </location>
</feature>
<name>A0A974PLC7_9HYPH</name>
<dbReference type="RefSeq" id="WP_203192602.1">
    <property type="nucleotide sequence ID" value="NZ_CP063362.1"/>
</dbReference>
<keyword evidence="9" id="KW-1185">Reference proteome</keyword>
<dbReference type="AlphaFoldDB" id="A0A974PLC7"/>
<proteinExistence type="inferred from homology"/>
<dbReference type="PANTHER" id="PTHR30469:SF33">
    <property type="entry name" value="SLR1207 PROTEIN"/>
    <property type="match status" value="1"/>
</dbReference>